<reference evidence="3 4" key="1">
    <citation type="submission" date="2019-07" db="EMBL/GenBank/DDBJ databases">
        <title>New species of Amycolatopsis and Streptomyces.</title>
        <authorList>
            <person name="Duangmal K."/>
            <person name="Teo W.F.A."/>
            <person name="Lipun K."/>
        </authorList>
    </citation>
    <scope>NUCLEOTIDE SEQUENCE [LARGE SCALE GENOMIC DNA]</scope>
    <source>
        <strain evidence="3 4">TISTR 2346</strain>
    </source>
</reference>
<dbReference type="Proteomes" id="UP000326979">
    <property type="component" value="Unassembled WGS sequence"/>
</dbReference>
<name>A0A5N8VYE6_9ACTN</name>
<keyword evidence="4" id="KW-1185">Reference proteome</keyword>
<dbReference type="GO" id="GO:0017154">
    <property type="term" value="F:semaphorin receptor activity"/>
    <property type="evidence" value="ECO:0007669"/>
    <property type="project" value="InterPro"/>
</dbReference>
<feature type="domain" description="IPT/TIG" evidence="2">
    <location>
        <begin position="172"/>
        <end position="256"/>
    </location>
</feature>
<dbReference type="SUPFAM" id="SSF81296">
    <property type="entry name" value="E set domains"/>
    <property type="match status" value="5"/>
</dbReference>
<feature type="region of interest" description="Disordered" evidence="1">
    <location>
        <begin position="1"/>
        <end position="20"/>
    </location>
</feature>
<dbReference type="InterPro" id="IPR014756">
    <property type="entry name" value="Ig_E-set"/>
</dbReference>
<proteinExistence type="predicted"/>
<organism evidence="3 4">
    <name type="scientific">Streptomyces phyllanthi</name>
    <dbReference type="NCBI Taxonomy" id="1803180"/>
    <lineage>
        <taxon>Bacteria</taxon>
        <taxon>Bacillati</taxon>
        <taxon>Actinomycetota</taxon>
        <taxon>Actinomycetes</taxon>
        <taxon>Kitasatosporales</taxon>
        <taxon>Streptomycetaceae</taxon>
        <taxon>Streptomyces</taxon>
    </lineage>
</organism>
<dbReference type="Pfam" id="PF01833">
    <property type="entry name" value="TIG"/>
    <property type="match status" value="5"/>
</dbReference>
<comment type="caution">
    <text evidence="3">The sequence shown here is derived from an EMBL/GenBank/DDBJ whole genome shotgun (WGS) entry which is preliminary data.</text>
</comment>
<sequence>MAAPVVLSVSPQQGPASGGTAVTVTGTSFTGATTVRFGTKAATSFTVNSSTQITAITPSSSVGPVNVSVTTSQGTSSQQVTFTFVAVAAPSLSTLTPSQGPTSGGTTVTLTGTNLTGATAVRFDGIAAASFTVNSATQITAVAPPHAAGAAQVTVTTSGGTSNALSFTYVAVPSLTGLVPNQGPVSGGTTVTLTGVNFSGATAVSFDGVPAASFTVNSATQITAVAPSHAAGAAQVTVTTPGGTSNPDNPQAYFYYAATPSLLSVLPLSGPTTGGTTVTLTGNDLLGATAVSFDGVAATSFTVDSATQITAVAPPHAAGIAEVTVTTPGGTSNPAGYVYLTAPALFSLIPDQGPTHGGTVVTLTGTELAATSEVRFGSTPTSFTVVSPTQVTAVVPTGPDGPVTVTATTPAGTSNALTYTRVSGPSI</sequence>
<feature type="domain" description="IPT/TIG" evidence="2">
    <location>
        <begin position="89"/>
        <end position="170"/>
    </location>
</feature>
<dbReference type="RefSeq" id="WP_152781736.1">
    <property type="nucleotide sequence ID" value="NZ_VJZE01000034.1"/>
</dbReference>
<dbReference type="AlphaFoldDB" id="A0A5N8VYE6"/>
<accession>A0A5N8VYE6</accession>
<evidence type="ECO:0000259" key="2">
    <source>
        <dbReference type="SMART" id="SM00429"/>
    </source>
</evidence>
<feature type="domain" description="IPT/TIG" evidence="2">
    <location>
        <begin position="342"/>
        <end position="420"/>
    </location>
</feature>
<dbReference type="GO" id="GO:0005975">
    <property type="term" value="P:carbohydrate metabolic process"/>
    <property type="evidence" value="ECO:0007669"/>
    <property type="project" value="UniProtKB-ARBA"/>
</dbReference>
<dbReference type="PANTHER" id="PTHR22625">
    <property type="entry name" value="PLEXIN"/>
    <property type="match status" value="1"/>
</dbReference>
<dbReference type="CDD" id="cd00603">
    <property type="entry name" value="IPT_PCSR"/>
    <property type="match status" value="1"/>
</dbReference>
<feature type="domain" description="IPT/TIG" evidence="2">
    <location>
        <begin position="259"/>
        <end position="340"/>
    </location>
</feature>
<dbReference type="CDD" id="cd00102">
    <property type="entry name" value="IPT"/>
    <property type="match status" value="2"/>
</dbReference>
<dbReference type="InterPro" id="IPR013783">
    <property type="entry name" value="Ig-like_fold"/>
</dbReference>
<feature type="domain" description="IPT/TIG" evidence="2">
    <location>
        <begin position="3"/>
        <end position="85"/>
    </location>
</feature>
<dbReference type="EMBL" id="VJZE01000034">
    <property type="protein sequence ID" value="MPY39842.1"/>
    <property type="molecule type" value="Genomic_DNA"/>
</dbReference>
<evidence type="ECO:0000313" key="3">
    <source>
        <dbReference type="EMBL" id="MPY39842.1"/>
    </source>
</evidence>
<dbReference type="Gene3D" id="2.60.40.10">
    <property type="entry name" value="Immunoglobulins"/>
    <property type="match status" value="5"/>
</dbReference>
<dbReference type="InterPro" id="IPR031148">
    <property type="entry name" value="Plexin"/>
</dbReference>
<protein>
    <submittedName>
        <fullName evidence="3">Cell shape-determining protein</fullName>
    </submittedName>
</protein>
<dbReference type="SMART" id="SM00429">
    <property type="entry name" value="IPT"/>
    <property type="match status" value="5"/>
</dbReference>
<dbReference type="InterPro" id="IPR002909">
    <property type="entry name" value="IPT_dom"/>
</dbReference>
<gene>
    <name evidence="3" type="ORF">FNH04_07885</name>
</gene>
<dbReference type="OrthoDB" id="3289082at2"/>
<evidence type="ECO:0000256" key="1">
    <source>
        <dbReference type="SAM" id="MobiDB-lite"/>
    </source>
</evidence>
<evidence type="ECO:0000313" key="4">
    <source>
        <dbReference type="Proteomes" id="UP000326979"/>
    </source>
</evidence>
<dbReference type="PANTHER" id="PTHR22625:SF70">
    <property type="entry name" value="PLEXIN A, ISOFORM A"/>
    <property type="match status" value="1"/>
</dbReference>